<dbReference type="AlphaFoldDB" id="A0A0G1NK91"/>
<evidence type="ECO:0000313" key="2">
    <source>
        <dbReference type="Proteomes" id="UP000034107"/>
    </source>
</evidence>
<dbReference type="Gene3D" id="3.40.50.1010">
    <property type="entry name" value="5'-nuclease"/>
    <property type="match status" value="1"/>
</dbReference>
<dbReference type="Proteomes" id="UP000034107">
    <property type="component" value="Unassembled WGS sequence"/>
</dbReference>
<sequence>MFGVKNGSGVFIDGSNMFWGQKDAGWFLDYDKLKKYLQKAHSPSFLNFYGCVDINPGNRSYSEKAQRQLAFSRSWRVWGIT</sequence>
<accession>A0A0G1NK91</accession>
<evidence type="ECO:0000313" key="1">
    <source>
        <dbReference type="EMBL" id="KKU20891.1"/>
    </source>
</evidence>
<gene>
    <name evidence="1" type="ORF">UX31_C0025G0013</name>
</gene>
<organism evidence="1 2">
    <name type="scientific">Candidatus Nomurabacteria bacterium GW2011_GWA1_46_11</name>
    <dbReference type="NCBI Taxonomy" id="1618732"/>
    <lineage>
        <taxon>Bacteria</taxon>
        <taxon>Candidatus Nomuraibacteriota</taxon>
    </lineage>
</organism>
<proteinExistence type="predicted"/>
<name>A0A0G1NK91_9BACT</name>
<evidence type="ECO:0008006" key="3">
    <source>
        <dbReference type="Google" id="ProtNLM"/>
    </source>
</evidence>
<reference evidence="1 2" key="1">
    <citation type="journal article" date="2015" name="Nature">
        <title>rRNA introns, odd ribosomes, and small enigmatic genomes across a large radiation of phyla.</title>
        <authorList>
            <person name="Brown C.T."/>
            <person name="Hug L.A."/>
            <person name="Thomas B.C."/>
            <person name="Sharon I."/>
            <person name="Castelle C.J."/>
            <person name="Singh A."/>
            <person name="Wilkins M.J."/>
            <person name="Williams K.H."/>
            <person name="Banfield J.F."/>
        </authorList>
    </citation>
    <scope>NUCLEOTIDE SEQUENCE [LARGE SCALE GENOMIC DNA]</scope>
</reference>
<comment type="caution">
    <text evidence="1">The sequence shown here is derived from an EMBL/GenBank/DDBJ whole genome shotgun (WGS) entry which is preliminary data.</text>
</comment>
<protein>
    <recommendedName>
        <fullName evidence="3">NYN domain-containing protein</fullName>
    </recommendedName>
</protein>
<dbReference type="EMBL" id="LCLS01000025">
    <property type="protein sequence ID" value="KKU20891.1"/>
    <property type="molecule type" value="Genomic_DNA"/>
</dbReference>